<evidence type="ECO:0000313" key="4">
    <source>
        <dbReference type="Proteomes" id="UP000254000"/>
    </source>
</evidence>
<sequence>MPAFRRRRGGRRRRRHPRTGHPATRGGRHIGEDGSGRSSGTRRPCASAPSSRRRSSGLSTCWSSASPVLLYRRAYGDVNCHYMGSLACGAYMRGRKEVMKMSGKGKGQLGYGERETIERLIMRKESISGIGRAIGRSPSTVEREIKRNGTDSPAGKLAVTTRSICVHQNACARVDLCGKGCLTPCRKCKDFLCNRLCPEFEAVPCPLLEKPPYCCNGCIELYGYGCTHPYHFYDAKAAHEKATDRKVASRMGIDCTPEELAATTAIVKKGLAQGQSIRHIFAANEGKMCCSWRTYYDYVEDGLIEDVSNIHLPRKVRYRKRKKGGGQERGIPREALVGRTYDDFEKLTEQQRL</sequence>
<proteinExistence type="predicted"/>
<feature type="compositionally biased region" description="Basic residues" evidence="1">
    <location>
        <begin position="1"/>
        <end position="19"/>
    </location>
</feature>
<keyword evidence="4" id="KW-1185">Reference proteome</keyword>
<accession>A0A369M659</accession>
<dbReference type="AlphaFoldDB" id="A0A369M659"/>
<gene>
    <name evidence="3" type="ORF">C1877_07110</name>
</gene>
<organism evidence="3 4">
    <name type="scientific">Gordonibacter pamelaeae</name>
    <dbReference type="NCBI Taxonomy" id="471189"/>
    <lineage>
        <taxon>Bacteria</taxon>
        <taxon>Bacillati</taxon>
        <taxon>Actinomycetota</taxon>
        <taxon>Coriobacteriia</taxon>
        <taxon>Eggerthellales</taxon>
        <taxon>Eggerthellaceae</taxon>
        <taxon>Gordonibacter</taxon>
    </lineage>
</organism>
<protein>
    <recommendedName>
        <fullName evidence="2">Transposase IS30-like HTH domain-containing protein</fullName>
    </recommendedName>
</protein>
<evidence type="ECO:0000313" key="3">
    <source>
        <dbReference type="EMBL" id="RDB65908.1"/>
    </source>
</evidence>
<dbReference type="EMBL" id="PPTS01000003">
    <property type="protein sequence ID" value="RDB65908.1"/>
    <property type="molecule type" value="Genomic_DNA"/>
</dbReference>
<comment type="caution">
    <text evidence="3">The sequence shown here is derived from an EMBL/GenBank/DDBJ whole genome shotgun (WGS) entry which is preliminary data.</text>
</comment>
<name>A0A369M659_9ACTN</name>
<dbReference type="Pfam" id="PF13936">
    <property type="entry name" value="HTH_38"/>
    <property type="match status" value="1"/>
</dbReference>
<feature type="domain" description="Transposase IS30-like HTH" evidence="2">
    <location>
        <begin position="108"/>
        <end position="148"/>
    </location>
</feature>
<dbReference type="InterPro" id="IPR025246">
    <property type="entry name" value="IS30-like_HTH"/>
</dbReference>
<dbReference type="Proteomes" id="UP000254000">
    <property type="component" value="Unassembled WGS sequence"/>
</dbReference>
<evidence type="ECO:0000256" key="1">
    <source>
        <dbReference type="SAM" id="MobiDB-lite"/>
    </source>
</evidence>
<reference evidence="3 4" key="1">
    <citation type="journal article" date="2018" name="Elife">
        <title>Discovery and characterization of a prevalent human gut bacterial enzyme sufficient for the inactivation of a family of plant toxins.</title>
        <authorList>
            <person name="Koppel N."/>
            <person name="Bisanz J.E."/>
            <person name="Pandelia M.E."/>
            <person name="Turnbaugh P.J."/>
            <person name="Balskus E.P."/>
        </authorList>
    </citation>
    <scope>NUCLEOTIDE SEQUENCE [LARGE SCALE GENOMIC DNA]</scope>
    <source>
        <strain evidence="3 4">3C</strain>
    </source>
</reference>
<feature type="region of interest" description="Disordered" evidence="1">
    <location>
        <begin position="1"/>
        <end position="60"/>
    </location>
</feature>
<evidence type="ECO:0000259" key="2">
    <source>
        <dbReference type="Pfam" id="PF13936"/>
    </source>
</evidence>